<proteinExistence type="predicted"/>
<evidence type="ECO:0000256" key="1">
    <source>
        <dbReference type="SAM" id="MobiDB-lite"/>
    </source>
</evidence>
<feature type="region of interest" description="Disordered" evidence="1">
    <location>
        <begin position="1"/>
        <end position="25"/>
    </location>
</feature>
<evidence type="ECO:0000313" key="3">
    <source>
        <dbReference type="Proteomes" id="UP000701801"/>
    </source>
</evidence>
<accession>A0A9N9LR18</accession>
<name>A0A9N9LR18_9HELO</name>
<dbReference type="AlphaFoldDB" id="A0A9N9LR18"/>
<sequence>MYRRSKDGMDIGFQQKGKATAETTKPALHLRGLEYKDGKETSLGNEPDFLEYLSPRYLELSDIKIGRCKAVKGLAGRCEMCTTPPTQPSLSRIQIP</sequence>
<keyword evidence="3" id="KW-1185">Reference proteome</keyword>
<comment type="caution">
    <text evidence="2">The sequence shown here is derived from an EMBL/GenBank/DDBJ whole genome shotgun (WGS) entry which is preliminary data.</text>
</comment>
<gene>
    <name evidence="2" type="ORF">HYALB_00008890</name>
</gene>
<dbReference type="Proteomes" id="UP000701801">
    <property type="component" value="Unassembled WGS sequence"/>
</dbReference>
<organism evidence="2 3">
    <name type="scientific">Hymenoscyphus albidus</name>
    <dbReference type="NCBI Taxonomy" id="595503"/>
    <lineage>
        <taxon>Eukaryota</taxon>
        <taxon>Fungi</taxon>
        <taxon>Dikarya</taxon>
        <taxon>Ascomycota</taxon>
        <taxon>Pezizomycotina</taxon>
        <taxon>Leotiomycetes</taxon>
        <taxon>Helotiales</taxon>
        <taxon>Helotiaceae</taxon>
        <taxon>Hymenoscyphus</taxon>
    </lineage>
</organism>
<dbReference type="EMBL" id="CAJVRM010000201">
    <property type="protein sequence ID" value="CAG8977032.1"/>
    <property type="molecule type" value="Genomic_DNA"/>
</dbReference>
<evidence type="ECO:0000313" key="2">
    <source>
        <dbReference type="EMBL" id="CAG8977032.1"/>
    </source>
</evidence>
<protein>
    <submittedName>
        <fullName evidence="2">Uncharacterized protein</fullName>
    </submittedName>
</protein>
<reference evidence="2" key="1">
    <citation type="submission" date="2021-07" db="EMBL/GenBank/DDBJ databases">
        <authorList>
            <person name="Durling M."/>
        </authorList>
    </citation>
    <scope>NUCLEOTIDE SEQUENCE</scope>
</reference>